<name>B4GS74_DROPE</name>
<gene>
    <name evidence="2" type="primary">Dper\GL26320</name>
    <name evidence="2" type="ORF">Dper_GL26320</name>
</gene>
<sequence length="123" mass="13142">MATSTLQSPAASPSPSSTPSSVKNPQLKRVVYSKYRELLGSYNDKANAIIDTLPAYMVRQDRGFQLSELPLTADTKNCMESSYGHLGAGGGGSAGGRYEARPAYQNAMMTKEQEAVHLTPQAA</sequence>
<feature type="region of interest" description="Disordered" evidence="1">
    <location>
        <begin position="1"/>
        <end position="26"/>
    </location>
</feature>
<protein>
    <submittedName>
        <fullName evidence="2">GL26320</fullName>
    </submittedName>
</protein>
<accession>B4GS74</accession>
<dbReference type="OrthoDB" id="6107953at2759"/>
<dbReference type="STRING" id="7234.B4GS74"/>
<organism evidence="3">
    <name type="scientific">Drosophila persimilis</name>
    <name type="common">Fruit fly</name>
    <dbReference type="NCBI Taxonomy" id="7234"/>
    <lineage>
        <taxon>Eukaryota</taxon>
        <taxon>Metazoa</taxon>
        <taxon>Ecdysozoa</taxon>
        <taxon>Arthropoda</taxon>
        <taxon>Hexapoda</taxon>
        <taxon>Insecta</taxon>
        <taxon>Pterygota</taxon>
        <taxon>Neoptera</taxon>
        <taxon>Endopterygota</taxon>
        <taxon>Diptera</taxon>
        <taxon>Brachycera</taxon>
        <taxon>Muscomorpha</taxon>
        <taxon>Ephydroidea</taxon>
        <taxon>Drosophilidae</taxon>
        <taxon>Drosophila</taxon>
        <taxon>Sophophora</taxon>
    </lineage>
</organism>
<dbReference type="AlphaFoldDB" id="B4GS74"/>
<keyword evidence="3" id="KW-1185">Reference proteome</keyword>
<dbReference type="HOGENOM" id="CLU_2017589_0_0_1"/>
<evidence type="ECO:0000313" key="3">
    <source>
        <dbReference type="Proteomes" id="UP000008744"/>
    </source>
</evidence>
<reference evidence="2 3" key="1">
    <citation type="journal article" date="2007" name="Nature">
        <title>Evolution of genes and genomes on the Drosophila phylogeny.</title>
        <authorList>
            <consortium name="Drosophila 12 Genomes Consortium"/>
            <person name="Clark A.G."/>
            <person name="Eisen M.B."/>
            <person name="Smith D.R."/>
            <person name="Bergman C.M."/>
            <person name="Oliver B."/>
            <person name="Markow T.A."/>
            <person name="Kaufman T.C."/>
            <person name="Kellis M."/>
            <person name="Gelbart W."/>
            <person name="Iyer V.N."/>
            <person name="Pollard D.A."/>
            <person name="Sackton T.B."/>
            <person name="Larracuente A.M."/>
            <person name="Singh N.D."/>
            <person name="Abad J.P."/>
            <person name="Abt D.N."/>
            <person name="Adryan B."/>
            <person name="Aguade M."/>
            <person name="Akashi H."/>
            <person name="Anderson W.W."/>
            <person name="Aquadro C.F."/>
            <person name="Ardell D.H."/>
            <person name="Arguello R."/>
            <person name="Artieri C.G."/>
            <person name="Barbash D.A."/>
            <person name="Barker D."/>
            <person name="Barsanti P."/>
            <person name="Batterham P."/>
            <person name="Batzoglou S."/>
            <person name="Begun D."/>
            <person name="Bhutkar A."/>
            <person name="Blanco E."/>
            <person name="Bosak S.A."/>
            <person name="Bradley R.K."/>
            <person name="Brand A.D."/>
            <person name="Brent M.R."/>
            <person name="Brooks A.N."/>
            <person name="Brown R.H."/>
            <person name="Butlin R.K."/>
            <person name="Caggese C."/>
            <person name="Calvi B.R."/>
            <person name="Bernardo de Carvalho A."/>
            <person name="Caspi A."/>
            <person name="Castrezana S."/>
            <person name="Celniker S.E."/>
            <person name="Chang J.L."/>
            <person name="Chapple C."/>
            <person name="Chatterji S."/>
            <person name="Chinwalla A."/>
            <person name="Civetta A."/>
            <person name="Clifton S.W."/>
            <person name="Comeron J.M."/>
            <person name="Costello J.C."/>
            <person name="Coyne J.A."/>
            <person name="Daub J."/>
            <person name="David R.G."/>
            <person name="Delcher A.L."/>
            <person name="Delehaunty K."/>
            <person name="Do C.B."/>
            <person name="Ebling H."/>
            <person name="Edwards K."/>
            <person name="Eickbush T."/>
            <person name="Evans J.D."/>
            <person name="Filipski A."/>
            <person name="Findeiss S."/>
            <person name="Freyhult E."/>
            <person name="Fulton L."/>
            <person name="Fulton R."/>
            <person name="Garcia A.C."/>
            <person name="Gardiner A."/>
            <person name="Garfield D.A."/>
            <person name="Garvin B.E."/>
            <person name="Gibson G."/>
            <person name="Gilbert D."/>
            <person name="Gnerre S."/>
            <person name="Godfrey J."/>
            <person name="Good R."/>
            <person name="Gotea V."/>
            <person name="Gravely B."/>
            <person name="Greenberg A.J."/>
            <person name="Griffiths-Jones S."/>
            <person name="Gross S."/>
            <person name="Guigo R."/>
            <person name="Gustafson E.A."/>
            <person name="Haerty W."/>
            <person name="Hahn M.W."/>
            <person name="Halligan D.L."/>
            <person name="Halpern A.L."/>
            <person name="Halter G.M."/>
            <person name="Han M.V."/>
            <person name="Heger A."/>
            <person name="Hillier L."/>
            <person name="Hinrichs A.S."/>
            <person name="Holmes I."/>
            <person name="Hoskins R.A."/>
            <person name="Hubisz M.J."/>
            <person name="Hultmark D."/>
            <person name="Huntley M.A."/>
            <person name="Jaffe D.B."/>
            <person name="Jagadeeshan S."/>
            <person name="Jeck W.R."/>
            <person name="Johnson J."/>
            <person name="Jones C.D."/>
            <person name="Jordan W.C."/>
            <person name="Karpen G.H."/>
            <person name="Kataoka E."/>
            <person name="Keightley P.D."/>
            <person name="Kheradpour P."/>
            <person name="Kirkness E.F."/>
            <person name="Koerich L.B."/>
            <person name="Kristiansen K."/>
            <person name="Kudrna D."/>
            <person name="Kulathinal R.J."/>
            <person name="Kumar S."/>
            <person name="Kwok R."/>
            <person name="Lander E."/>
            <person name="Langley C.H."/>
            <person name="Lapoint R."/>
            <person name="Lazzaro B.P."/>
            <person name="Lee S.J."/>
            <person name="Levesque L."/>
            <person name="Li R."/>
            <person name="Lin C.F."/>
            <person name="Lin M.F."/>
            <person name="Lindblad-Toh K."/>
            <person name="Llopart A."/>
            <person name="Long M."/>
            <person name="Low L."/>
            <person name="Lozovsky E."/>
            <person name="Lu J."/>
            <person name="Luo M."/>
            <person name="Machado C.A."/>
            <person name="Makalowski W."/>
            <person name="Marzo M."/>
            <person name="Matsuda M."/>
            <person name="Matzkin L."/>
            <person name="McAllister B."/>
            <person name="McBride C.S."/>
            <person name="McKernan B."/>
            <person name="McKernan K."/>
            <person name="Mendez-Lago M."/>
            <person name="Minx P."/>
            <person name="Mollenhauer M.U."/>
            <person name="Montooth K."/>
            <person name="Mount S.M."/>
            <person name="Mu X."/>
            <person name="Myers E."/>
            <person name="Negre B."/>
            <person name="Newfeld S."/>
            <person name="Nielsen R."/>
            <person name="Noor M.A."/>
            <person name="O'Grady P."/>
            <person name="Pachter L."/>
            <person name="Papaceit M."/>
            <person name="Parisi M.J."/>
            <person name="Parisi M."/>
            <person name="Parts L."/>
            <person name="Pedersen J.S."/>
            <person name="Pesole G."/>
            <person name="Phillippy A.M."/>
            <person name="Ponting C.P."/>
            <person name="Pop M."/>
            <person name="Porcelli D."/>
            <person name="Powell J.R."/>
            <person name="Prohaska S."/>
            <person name="Pruitt K."/>
            <person name="Puig M."/>
            <person name="Quesneville H."/>
            <person name="Ram K.R."/>
            <person name="Rand D."/>
            <person name="Rasmussen M.D."/>
            <person name="Reed L.K."/>
            <person name="Reenan R."/>
            <person name="Reily A."/>
            <person name="Remington K.A."/>
            <person name="Rieger T.T."/>
            <person name="Ritchie M.G."/>
            <person name="Robin C."/>
            <person name="Rogers Y.H."/>
            <person name="Rohde C."/>
            <person name="Rozas J."/>
            <person name="Rubenfield M.J."/>
            <person name="Ruiz A."/>
            <person name="Russo S."/>
            <person name="Salzberg S.L."/>
            <person name="Sanchez-Gracia A."/>
            <person name="Saranga D.J."/>
            <person name="Sato H."/>
            <person name="Schaeffer S.W."/>
            <person name="Schatz M.C."/>
            <person name="Schlenke T."/>
            <person name="Schwartz R."/>
            <person name="Segarra C."/>
            <person name="Singh R.S."/>
            <person name="Sirot L."/>
            <person name="Sirota M."/>
            <person name="Sisneros N.B."/>
            <person name="Smith C.D."/>
            <person name="Smith T.F."/>
            <person name="Spieth J."/>
            <person name="Stage D.E."/>
            <person name="Stark A."/>
            <person name="Stephan W."/>
            <person name="Strausberg R.L."/>
            <person name="Strempel S."/>
            <person name="Sturgill D."/>
            <person name="Sutton G."/>
            <person name="Sutton G.G."/>
            <person name="Tao W."/>
            <person name="Teichmann S."/>
            <person name="Tobari Y.N."/>
            <person name="Tomimura Y."/>
            <person name="Tsolas J.M."/>
            <person name="Valente V.L."/>
            <person name="Venter E."/>
            <person name="Venter J.C."/>
            <person name="Vicario S."/>
            <person name="Vieira F.G."/>
            <person name="Vilella A.J."/>
            <person name="Villasante A."/>
            <person name="Walenz B."/>
            <person name="Wang J."/>
            <person name="Wasserman M."/>
            <person name="Watts T."/>
            <person name="Wilson D."/>
            <person name="Wilson R.K."/>
            <person name="Wing R.A."/>
            <person name="Wolfner M.F."/>
            <person name="Wong A."/>
            <person name="Wong G.K."/>
            <person name="Wu C.I."/>
            <person name="Wu G."/>
            <person name="Yamamoto D."/>
            <person name="Yang H.P."/>
            <person name="Yang S.P."/>
            <person name="Yorke J.A."/>
            <person name="Yoshida K."/>
            <person name="Zdobnov E."/>
            <person name="Zhang P."/>
            <person name="Zhang Y."/>
            <person name="Zimin A.V."/>
            <person name="Baldwin J."/>
            <person name="Abdouelleil A."/>
            <person name="Abdulkadir J."/>
            <person name="Abebe A."/>
            <person name="Abera B."/>
            <person name="Abreu J."/>
            <person name="Acer S.C."/>
            <person name="Aftuck L."/>
            <person name="Alexander A."/>
            <person name="An P."/>
            <person name="Anderson E."/>
            <person name="Anderson S."/>
            <person name="Arachi H."/>
            <person name="Azer M."/>
            <person name="Bachantsang P."/>
            <person name="Barry A."/>
            <person name="Bayul T."/>
            <person name="Berlin A."/>
            <person name="Bessette D."/>
            <person name="Bloom T."/>
            <person name="Blye J."/>
            <person name="Boguslavskiy L."/>
            <person name="Bonnet C."/>
            <person name="Boukhgalter B."/>
            <person name="Bourzgui I."/>
            <person name="Brown A."/>
            <person name="Cahill P."/>
            <person name="Channer S."/>
            <person name="Cheshatsang Y."/>
            <person name="Chuda L."/>
            <person name="Citroen M."/>
            <person name="Collymore A."/>
            <person name="Cooke P."/>
            <person name="Costello M."/>
            <person name="D'Aco K."/>
            <person name="Daza R."/>
            <person name="De Haan G."/>
            <person name="DeGray S."/>
            <person name="DeMaso C."/>
            <person name="Dhargay N."/>
            <person name="Dooley K."/>
            <person name="Dooley E."/>
            <person name="Doricent M."/>
            <person name="Dorje P."/>
            <person name="Dorjee K."/>
            <person name="Dupes A."/>
            <person name="Elong R."/>
            <person name="Falk J."/>
            <person name="Farina A."/>
            <person name="Faro S."/>
            <person name="Ferguson D."/>
            <person name="Fisher S."/>
            <person name="Foley C.D."/>
            <person name="Franke A."/>
            <person name="Friedrich D."/>
            <person name="Gadbois L."/>
            <person name="Gearin G."/>
            <person name="Gearin C.R."/>
            <person name="Giannoukos G."/>
            <person name="Goode T."/>
            <person name="Graham J."/>
            <person name="Grandbois E."/>
            <person name="Grewal S."/>
            <person name="Gyaltsen K."/>
            <person name="Hafez N."/>
            <person name="Hagos B."/>
            <person name="Hall J."/>
            <person name="Henson C."/>
            <person name="Hollinger A."/>
            <person name="Honan T."/>
            <person name="Huard M.D."/>
            <person name="Hughes L."/>
            <person name="Hurhula B."/>
            <person name="Husby M.E."/>
            <person name="Kamat A."/>
            <person name="Kanga B."/>
            <person name="Kashin S."/>
            <person name="Khazanovich D."/>
            <person name="Kisner P."/>
            <person name="Lance K."/>
            <person name="Lara M."/>
            <person name="Lee W."/>
            <person name="Lennon N."/>
            <person name="Letendre F."/>
            <person name="LeVine R."/>
            <person name="Lipovsky A."/>
            <person name="Liu X."/>
            <person name="Liu J."/>
            <person name="Liu S."/>
            <person name="Lokyitsang T."/>
            <person name="Lokyitsang Y."/>
            <person name="Lubonja R."/>
            <person name="Lui A."/>
            <person name="MacDonald P."/>
            <person name="Magnisalis V."/>
            <person name="Maru K."/>
            <person name="Matthews C."/>
            <person name="McCusker W."/>
            <person name="McDonough S."/>
            <person name="Mehta T."/>
            <person name="Meldrim J."/>
            <person name="Meneus L."/>
            <person name="Mihai O."/>
            <person name="Mihalev A."/>
            <person name="Mihova T."/>
            <person name="Mittelman R."/>
            <person name="Mlenga V."/>
            <person name="Montmayeur A."/>
            <person name="Mulrain L."/>
            <person name="Navidi A."/>
            <person name="Naylor J."/>
            <person name="Negash T."/>
            <person name="Nguyen T."/>
            <person name="Nguyen N."/>
            <person name="Nicol R."/>
            <person name="Norbu C."/>
            <person name="Norbu N."/>
            <person name="Novod N."/>
            <person name="O'Neill B."/>
            <person name="Osman S."/>
            <person name="Markiewicz E."/>
            <person name="Oyono O.L."/>
            <person name="Patti C."/>
            <person name="Phunkhang P."/>
            <person name="Pierre F."/>
            <person name="Priest M."/>
            <person name="Raghuraman S."/>
            <person name="Rege F."/>
            <person name="Reyes R."/>
            <person name="Rise C."/>
            <person name="Rogov P."/>
            <person name="Ross K."/>
            <person name="Ryan E."/>
            <person name="Settipalli S."/>
            <person name="Shea T."/>
            <person name="Sherpa N."/>
            <person name="Shi L."/>
            <person name="Shih D."/>
            <person name="Sparrow T."/>
            <person name="Spaulding J."/>
            <person name="Stalker J."/>
            <person name="Stange-Thomann N."/>
            <person name="Stavropoulos S."/>
            <person name="Stone C."/>
            <person name="Strader C."/>
            <person name="Tesfaye S."/>
            <person name="Thomson T."/>
            <person name="Thoulutsang Y."/>
            <person name="Thoulutsang D."/>
            <person name="Topham K."/>
            <person name="Topping I."/>
            <person name="Tsamla T."/>
            <person name="Vassiliev H."/>
            <person name="Vo A."/>
            <person name="Wangchuk T."/>
            <person name="Wangdi T."/>
            <person name="Weiand M."/>
            <person name="Wilkinson J."/>
            <person name="Wilson A."/>
            <person name="Yadav S."/>
            <person name="Young G."/>
            <person name="Yu Q."/>
            <person name="Zembek L."/>
            <person name="Zhong D."/>
            <person name="Zimmer A."/>
            <person name="Zwirko Z."/>
            <person name="Jaffe D.B."/>
            <person name="Alvarez P."/>
            <person name="Brockman W."/>
            <person name="Butler J."/>
            <person name="Chin C."/>
            <person name="Gnerre S."/>
            <person name="Grabherr M."/>
            <person name="Kleber M."/>
            <person name="Mauceli E."/>
            <person name="MacCallum I."/>
        </authorList>
    </citation>
    <scope>NUCLEOTIDE SEQUENCE [LARGE SCALE GENOMIC DNA]</scope>
    <source>
        <strain evidence="3">MSH-3 / Tucson 14011-0111.49</strain>
    </source>
</reference>
<evidence type="ECO:0000313" key="2">
    <source>
        <dbReference type="EMBL" id="EDW25621.1"/>
    </source>
</evidence>
<feature type="compositionally biased region" description="Low complexity" evidence="1">
    <location>
        <begin position="1"/>
        <end position="21"/>
    </location>
</feature>
<proteinExistence type="predicted"/>
<evidence type="ECO:0000256" key="1">
    <source>
        <dbReference type="SAM" id="MobiDB-lite"/>
    </source>
</evidence>
<dbReference type="Proteomes" id="UP000008744">
    <property type="component" value="Unassembled WGS sequence"/>
</dbReference>
<dbReference type="EMBL" id="CH479189">
    <property type="protein sequence ID" value="EDW25621.1"/>
    <property type="molecule type" value="Genomic_DNA"/>
</dbReference>